<protein>
    <recommendedName>
        <fullName evidence="3">Head decoration protein</fullName>
    </recommendedName>
</protein>
<dbReference type="Proteomes" id="UP000002012">
    <property type="component" value="Chromosome"/>
</dbReference>
<dbReference type="InParanoid" id="D4H2X2"/>
<dbReference type="AlphaFoldDB" id="D4H2X2"/>
<dbReference type="RefSeq" id="WP_013011498.1">
    <property type="nucleotide sequence ID" value="NC_013943.1"/>
</dbReference>
<evidence type="ECO:0008006" key="3">
    <source>
        <dbReference type="Google" id="ProtNLM"/>
    </source>
</evidence>
<dbReference type="STRING" id="522772.Dacet_2233"/>
<dbReference type="HOGENOM" id="CLU_2045840_0_0_0"/>
<dbReference type="eggNOG" id="ENOG5032G0K">
    <property type="taxonomic scope" value="Bacteria"/>
</dbReference>
<evidence type="ECO:0000313" key="2">
    <source>
        <dbReference type="Proteomes" id="UP000002012"/>
    </source>
</evidence>
<sequence length="120" mass="12542">MATVNGIIGHQTVTDKSVIDDRHPAVIRFKQFKADNGTIPAGEIVALDANGYVVSYDPASAATEATPVGVCIMDTDTSKDTIGNVVVHGTVIGKNLLTNGTASKPEETAALEANTLIWSF</sequence>
<evidence type="ECO:0000313" key="1">
    <source>
        <dbReference type="EMBL" id="ADD68995.1"/>
    </source>
</evidence>
<dbReference type="EMBL" id="CP001968">
    <property type="protein sequence ID" value="ADD68995.1"/>
    <property type="molecule type" value="Genomic_DNA"/>
</dbReference>
<dbReference type="PaxDb" id="522772-Dacet_2233"/>
<dbReference type="KEGG" id="dap:Dacet_2233"/>
<name>D4H2X2_DENA2</name>
<organism evidence="1 2">
    <name type="scientific">Denitrovibrio acetiphilus (strain DSM 12809 / NBRC 114555 / N2460)</name>
    <dbReference type="NCBI Taxonomy" id="522772"/>
    <lineage>
        <taxon>Bacteria</taxon>
        <taxon>Pseudomonadati</taxon>
        <taxon>Deferribacterota</taxon>
        <taxon>Deferribacteres</taxon>
        <taxon>Deferribacterales</taxon>
        <taxon>Geovibrionaceae</taxon>
        <taxon>Denitrovibrio</taxon>
    </lineage>
</organism>
<gene>
    <name evidence="1" type="ordered locus">Dacet_2233</name>
</gene>
<accession>D4H2X2</accession>
<reference evidence="1 2" key="1">
    <citation type="journal article" date="2010" name="Stand. Genomic Sci.">
        <title>Complete genome sequence of Denitrovibrio acetiphilus type strain (N2460).</title>
        <authorList>
            <person name="Kiss H."/>
            <person name="Lang E."/>
            <person name="Lapidus A."/>
            <person name="Copeland A."/>
            <person name="Nolan M."/>
            <person name="Glavina Del Rio T."/>
            <person name="Chen F."/>
            <person name="Lucas S."/>
            <person name="Tice H."/>
            <person name="Cheng J.F."/>
            <person name="Han C."/>
            <person name="Goodwin L."/>
            <person name="Pitluck S."/>
            <person name="Liolios K."/>
            <person name="Pati A."/>
            <person name="Ivanova N."/>
            <person name="Mavromatis K."/>
            <person name="Chen A."/>
            <person name="Palaniappan K."/>
            <person name="Land M."/>
            <person name="Hauser L."/>
            <person name="Chang Y.J."/>
            <person name="Jeffries C.D."/>
            <person name="Detter J.C."/>
            <person name="Brettin T."/>
            <person name="Spring S."/>
            <person name="Rohde M."/>
            <person name="Goker M."/>
            <person name="Woyke T."/>
            <person name="Bristow J."/>
            <person name="Eisen J.A."/>
            <person name="Markowitz V."/>
            <person name="Hugenholtz P."/>
            <person name="Kyrpides N.C."/>
            <person name="Klenk H.P."/>
        </authorList>
    </citation>
    <scope>NUCLEOTIDE SEQUENCE [LARGE SCALE GENOMIC DNA]</scope>
    <source>
        <strain evidence="2">DSM 12809 / NBRC 114555 / N2460</strain>
    </source>
</reference>
<keyword evidence="2" id="KW-1185">Reference proteome</keyword>
<dbReference type="OrthoDB" id="9799075at2"/>
<proteinExistence type="predicted"/>